<reference evidence="1" key="1">
    <citation type="submission" date="2023-06" db="EMBL/GenBank/DDBJ databases">
        <authorList>
            <person name="Tohno M."/>
            <person name="Tanizawa Y."/>
        </authorList>
    </citation>
    <scope>NUCLEOTIDE SEQUENCE</scope>
    <source>
        <strain evidence="2">BF125</strain>
        <strain evidence="1">BF186</strain>
    </source>
</reference>
<dbReference type="EMBL" id="BTFR01000022">
    <property type="protein sequence ID" value="GMM16191.1"/>
    <property type="molecule type" value="Genomic_DNA"/>
</dbReference>
<evidence type="ECO:0000313" key="3">
    <source>
        <dbReference type="Proteomes" id="UP001332503"/>
    </source>
</evidence>
<dbReference type="AlphaFoldDB" id="A0ABD0C301"/>
<accession>A0ABD0C301</accession>
<dbReference type="EMBL" id="BTFQ01000031">
    <property type="protein sequence ID" value="GMM13654.1"/>
    <property type="molecule type" value="Genomic_DNA"/>
</dbReference>
<organism evidence="1 4">
    <name type="scientific">Lactobacillus amylovorus subsp. animalium</name>
    <dbReference type="NCBI Taxonomy" id="3378536"/>
    <lineage>
        <taxon>Bacteria</taxon>
        <taxon>Bacillati</taxon>
        <taxon>Bacillota</taxon>
        <taxon>Bacilli</taxon>
        <taxon>Lactobacillales</taxon>
        <taxon>Lactobacillaceae</taxon>
        <taxon>Lactobacillus</taxon>
    </lineage>
</organism>
<evidence type="ECO:0000313" key="2">
    <source>
        <dbReference type="EMBL" id="GMM16191.1"/>
    </source>
</evidence>
<gene>
    <name evidence="2" type="ORF">LABF125_13250</name>
    <name evidence="1" type="ORF">LABF186_07690</name>
</gene>
<keyword evidence="3" id="KW-1185">Reference proteome</keyword>
<dbReference type="RefSeq" id="WP_338188310.1">
    <property type="nucleotide sequence ID" value="NZ_BTFQ01000031.1"/>
</dbReference>
<protein>
    <submittedName>
        <fullName evidence="1">Uncharacterized protein</fullName>
    </submittedName>
</protein>
<dbReference type="Proteomes" id="UP001332503">
    <property type="component" value="Unassembled WGS sequence"/>
</dbReference>
<reference evidence="3 4" key="2">
    <citation type="journal article" date="2024" name="Int. J. Syst. Evol. Microbiol.">
        <title>Proposal of Lactobacillus amylovorus subsp. animalis subsp. nov. and an emended description of Lactobacillus amylovorus.</title>
        <authorList>
            <person name="Yamane K."/>
            <person name="Tanizawa Y."/>
            <person name="Kobayashi H."/>
            <person name="Kamizono T."/>
            <person name="Kojima Y."/>
            <person name="Takagi H."/>
            <person name="Tohno M."/>
        </authorList>
    </citation>
    <scope>NUCLEOTIDE SEQUENCE [LARGE SCALE GENOMIC DNA]</scope>
    <source>
        <strain evidence="2 3">BF125</strain>
        <strain evidence="1 4">BF186</strain>
    </source>
</reference>
<evidence type="ECO:0000313" key="4">
    <source>
        <dbReference type="Proteomes" id="UP001346800"/>
    </source>
</evidence>
<dbReference type="Proteomes" id="UP001346800">
    <property type="component" value="Unassembled WGS sequence"/>
</dbReference>
<sequence length="61" mass="6841">MKGSENSLSKFIKEATLGLSSWSGFFCVCIVDTFDRECTKVGSVPKEFLEEVLEKIALTYK</sequence>
<name>A0ABD0C301_LACAM</name>
<proteinExistence type="predicted"/>
<evidence type="ECO:0000313" key="1">
    <source>
        <dbReference type="EMBL" id="GMM13654.1"/>
    </source>
</evidence>
<comment type="caution">
    <text evidence="1">The sequence shown here is derived from an EMBL/GenBank/DDBJ whole genome shotgun (WGS) entry which is preliminary data.</text>
</comment>